<dbReference type="Proteomes" id="UP001054902">
    <property type="component" value="Unassembled WGS sequence"/>
</dbReference>
<dbReference type="EMBL" id="BLLK01000062">
    <property type="protein sequence ID" value="GFH59193.1"/>
    <property type="molecule type" value="Genomic_DNA"/>
</dbReference>
<organism evidence="2 3">
    <name type="scientific">Chaetoceros tenuissimus</name>
    <dbReference type="NCBI Taxonomy" id="426638"/>
    <lineage>
        <taxon>Eukaryota</taxon>
        <taxon>Sar</taxon>
        <taxon>Stramenopiles</taxon>
        <taxon>Ochrophyta</taxon>
        <taxon>Bacillariophyta</taxon>
        <taxon>Coscinodiscophyceae</taxon>
        <taxon>Chaetocerotophycidae</taxon>
        <taxon>Chaetocerotales</taxon>
        <taxon>Chaetocerotaceae</taxon>
        <taxon>Chaetoceros</taxon>
    </lineage>
</organism>
<reference evidence="2 3" key="1">
    <citation type="journal article" date="2021" name="Sci. Rep.">
        <title>The genome of the diatom Chaetoceros tenuissimus carries an ancient integrated fragment of an extant virus.</title>
        <authorList>
            <person name="Hongo Y."/>
            <person name="Kimura K."/>
            <person name="Takaki Y."/>
            <person name="Yoshida Y."/>
            <person name="Baba S."/>
            <person name="Kobayashi G."/>
            <person name="Nagasaki K."/>
            <person name="Hano T."/>
            <person name="Tomaru Y."/>
        </authorList>
    </citation>
    <scope>NUCLEOTIDE SEQUENCE [LARGE SCALE GENOMIC DNA]</scope>
    <source>
        <strain evidence="2 3">NIES-3715</strain>
    </source>
</reference>
<feature type="region of interest" description="Disordered" evidence="1">
    <location>
        <begin position="53"/>
        <end position="81"/>
    </location>
</feature>
<evidence type="ECO:0000313" key="3">
    <source>
        <dbReference type="Proteomes" id="UP001054902"/>
    </source>
</evidence>
<keyword evidence="3" id="KW-1185">Reference proteome</keyword>
<gene>
    <name evidence="2" type="ORF">CTEN210_15669</name>
</gene>
<protein>
    <submittedName>
        <fullName evidence="2">Uncharacterized protein</fullName>
    </submittedName>
</protein>
<feature type="compositionally biased region" description="Low complexity" evidence="1">
    <location>
        <begin position="64"/>
        <end position="77"/>
    </location>
</feature>
<dbReference type="AlphaFoldDB" id="A0AAD3HDN0"/>
<sequence>MGNPAACKWLREKEIRRERYCYIGRHSNYDTAPVSSSIAMNCPISCKLCQAAEDPDEAPPSTPSSPTKTPTFAPTKSYQPTSSSGLIQEIVSTLYDGVDTSAFQDAFTTTKSWFLNSANHPSTLLRNVNYLSLS</sequence>
<accession>A0AAD3HDN0</accession>
<evidence type="ECO:0000313" key="2">
    <source>
        <dbReference type="EMBL" id="GFH59193.1"/>
    </source>
</evidence>
<evidence type="ECO:0000256" key="1">
    <source>
        <dbReference type="SAM" id="MobiDB-lite"/>
    </source>
</evidence>
<name>A0AAD3HDN0_9STRA</name>
<proteinExistence type="predicted"/>
<comment type="caution">
    <text evidence="2">The sequence shown here is derived from an EMBL/GenBank/DDBJ whole genome shotgun (WGS) entry which is preliminary data.</text>
</comment>